<accession>A0ABD0L7T6</accession>
<feature type="non-terminal residue" evidence="1">
    <location>
        <position position="1"/>
    </location>
</feature>
<gene>
    <name evidence="1" type="ORF">BaRGS_00013297</name>
</gene>
<evidence type="ECO:0000313" key="1">
    <source>
        <dbReference type="EMBL" id="KAK7495358.1"/>
    </source>
</evidence>
<name>A0ABD0L7T6_9CAEN</name>
<dbReference type="EMBL" id="JACVVK020000075">
    <property type="protein sequence ID" value="KAK7495358.1"/>
    <property type="molecule type" value="Genomic_DNA"/>
</dbReference>
<organism evidence="1 2">
    <name type="scientific">Batillaria attramentaria</name>
    <dbReference type="NCBI Taxonomy" id="370345"/>
    <lineage>
        <taxon>Eukaryota</taxon>
        <taxon>Metazoa</taxon>
        <taxon>Spiralia</taxon>
        <taxon>Lophotrochozoa</taxon>
        <taxon>Mollusca</taxon>
        <taxon>Gastropoda</taxon>
        <taxon>Caenogastropoda</taxon>
        <taxon>Sorbeoconcha</taxon>
        <taxon>Cerithioidea</taxon>
        <taxon>Batillariidae</taxon>
        <taxon>Batillaria</taxon>
    </lineage>
</organism>
<feature type="non-terminal residue" evidence="1">
    <location>
        <position position="96"/>
    </location>
</feature>
<protein>
    <submittedName>
        <fullName evidence="1">Uncharacterized protein</fullName>
    </submittedName>
</protein>
<evidence type="ECO:0000313" key="2">
    <source>
        <dbReference type="Proteomes" id="UP001519460"/>
    </source>
</evidence>
<comment type="caution">
    <text evidence="1">The sequence shown here is derived from an EMBL/GenBank/DDBJ whole genome shotgun (WGS) entry which is preliminary data.</text>
</comment>
<dbReference type="Proteomes" id="UP001519460">
    <property type="component" value="Unassembled WGS sequence"/>
</dbReference>
<proteinExistence type="predicted"/>
<sequence>TPLVIACPSQRLAESRVTLFLPYRISHSSGLYRAIGVILRARLQLDFNTNLLGRAVWTQRGTTLRKGRQPRRMCQGNSGKPGGEVWEVNVGLIFTS</sequence>
<reference evidence="1 2" key="1">
    <citation type="journal article" date="2023" name="Sci. Data">
        <title>Genome assembly of the Korean intertidal mud-creeper Batillaria attramentaria.</title>
        <authorList>
            <person name="Patra A.K."/>
            <person name="Ho P.T."/>
            <person name="Jun S."/>
            <person name="Lee S.J."/>
            <person name="Kim Y."/>
            <person name="Won Y.J."/>
        </authorList>
    </citation>
    <scope>NUCLEOTIDE SEQUENCE [LARGE SCALE GENOMIC DNA]</scope>
    <source>
        <strain evidence="1">Wonlab-2016</strain>
    </source>
</reference>
<dbReference type="AlphaFoldDB" id="A0ABD0L7T6"/>
<keyword evidence="2" id="KW-1185">Reference proteome</keyword>